<dbReference type="EMBL" id="CM042063">
    <property type="protein sequence ID" value="KAI3667872.1"/>
    <property type="molecule type" value="Genomic_DNA"/>
</dbReference>
<organism evidence="1 2">
    <name type="scientific">Arctium lappa</name>
    <name type="common">Greater burdock</name>
    <name type="synonym">Lappa major</name>
    <dbReference type="NCBI Taxonomy" id="4217"/>
    <lineage>
        <taxon>Eukaryota</taxon>
        <taxon>Viridiplantae</taxon>
        <taxon>Streptophyta</taxon>
        <taxon>Embryophyta</taxon>
        <taxon>Tracheophyta</taxon>
        <taxon>Spermatophyta</taxon>
        <taxon>Magnoliopsida</taxon>
        <taxon>eudicotyledons</taxon>
        <taxon>Gunneridae</taxon>
        <taxon>Pentapetalae</taxon>
        <taxon>asterids</taxon>
        <taxon>campanulids</taxon>
        <taxon>Asterales</taxon>
        <taxon>Asteraceae</taxon>
        <taxon>Carduoideae</taxon>
        <taxon>Cardueae</taxon>
        <taxon>Arctiinae</taxon>
        <taxon>Arctium</taxon>
    </lineage>
</organism>
<comment type="caution">
    <text evidence="1">The sequence shown here is derived from an EMBL/GenBank/DDBJ whole genome shotgun (WGS) entry which is preliminary data.</text>
</comment>
<gene>
    <name evidence="1" type="ORF">L6452_42942</name>
</gene>
<protein>
    <submittedName>
        <fullName evidence="1">Uncharacterized protein</fullName>
    </submittedName>
</protein>
<reference evidence="1 2" key="2">
    <citation type="journal article" date="2022" name="Mol. Ecol. Resour.">
        <title>The genomes of chicory, endive, great burdock and yacon provide insights into Asteraceae paleo-polyploidization history and plant inulin production.</title>
        <authorList>
            <person name="Fan W."/>
            <person name="Wang S."/>
            <person name="Wang H."/>
            <person name="Wang A."/>
            <person name="Jiang F."/>
            <person name="Liu H."/>
            <person name="Zhao H."/>
            <person name="Xu D."/>
            <person name="Zhang Y."/>
        </authorList>
    </citation>
    <scope>NUCLEOTIDE SEQUENCE [LARGE SCALE GENOMIC DNA]</scope>
    <source>
        <strain evidence="2">cv. Niubang</strain>
    </source>
</reference>
<sequence length="607" mass="69239">MRSSVAEDLRDLQLLKMLRRLSSIRFERCTPSLSSLADLRLHQTFGHPKAKTLKTSPLLFPELCIALFEGTSATGSRAYAPSSTRERPSVVSSSSFTSHIHSVQNEEDEDDDDVEDIANVNKSSANPSNVEVPSQPSSRPSKKSKVKVDMDELDVDLRGVLHTLVSREPTIVVQPAVVEQPTTTLDACVERLNTLGLDQSDPLYSAAIDIFGHTTLLRETWFIMDDEKAILVIVIFLYMYYLRSMRLKRKRDNTFALTGRQFTDELLEGNDRQCIDLLRMSRDAFVQLCAHFKVKGWLTDSKHILVEEKMAIFLMIIGHNQRYRVLKNRFQHSTQTIHKIFHEVLDKMIEFAKEIIVPTSFNPNPDVPGNNRRLRRIFKGAIGALDGTLIHAVVPIQEQHLYRGRGKGECYQNVLAICDFNMVFTFVVVGWEGVAHDSRVLSEALTDGAIGFPFPPPDKYYLCDAAYTNTRGFMAPYRNVRYWLGDFRRRRAINRYEKFNHSHAKLRNVIERSYGVLKARFPILKRMAPFSLEVQRDVVIACFAVHNFIRKEGLSDELFYEYDQTNDQGDDGGDEAEEVQVHGSTADQTYMASLREEIATQLMQNGD</sequence>
<reference evidence="2" key="1">
    <citation type="journal article" date="2022" name="Mol. Ecol. Resour.">
        <title>The genomes of chicory, endive, great burdock and yacon provide insights into Asteraceae palaeo-polyploidization history and plant inulin production.</title>
        <authorList>
            <person name="Fan W."/>
            <person name="Wang S."/>
            <person name="Wang H."/>
            <person name="Wang A."/>
            <person name="Jiang F."/>
            <person name="Liu H."/>
            <person name="Zhao H."/>
            <person name="Xu D."/>
            <person name="Zhang Y."/>
        </authorList>
    </citation>
    <scope>NUCLEOTIDE SEQUENCE [LARGE SCALE GENOMIC DNA]</scope>
    <source>
        <strain evidence="2">cv. Niubang</strain>
    </source>
</reference>
<accession>A0ACB8XJW7</accession>
<proteinExistence type="predicted"/>
<name>A0ACB8XJW7_ARCLA</name>
<evidence type="ECO:0000313" key="1">
    <source>
        <dbReference type="EMBL" id="KAI3667872.1"/>
    </source>
</evidence>
<dbReference type="Proteomes" id="UP001055879">
    <property type="component" value="Linkage Group LG17"/>
</dbReference>
<keyword evidence="2" id="KW-1185">Reference proteome</keyword>
<evidence type="ECO:0000313" key="2">
    <source>
        <dbReference type="Proteomes" id="UP001055879"/>
    </source>
</evidence>